<feature type="domain" description="Chitin-binding type-2" evidence="1">
    <location>
        <begin position="235"/>
        <end position="288"/>
    </location>
</feature>
<organism evidence="2 3">
    <name type="scientific">Dictyocaulus viviparus</name>
    <name type="common">Bovine lungworm</name>
    <dbReference type="NCBI Taxonomy" id="29172"/>
    <lineage>
        <taxon>Eukaryota</taxon>
        <taxon>Metazoa</taxon>
        <taxon>Ecdysozoa</taxon>
        <taxon>Nematoda</taxon>
        <taxon>Chromadorea</taxon>
        <taxon>Rhabditida</taxon>
        <taxon>Rhabditina</taxon>
        <taxon>Rhabditomorpha</taxon>
        <taxon>Strongyloidea</taxon>
        <taxon>Metastrongylidae</taxon>
        <taxon>Dictyocaulus</taxon>
    </lineage>
</organism>
<accession>A0A0D8XEW2</accession>
<dbReference type="AlphaFoldDB" id="A0A0D8XEW2"/>
<gene>
    <name evidence="2" type="ORF">DICVIV_11804</name>
</gene>
<evidence type="ECO:0000259" key="1">
    <source>
        <dbReference type="SMART" id="SM00494"/>
    </source>
</evidence>
<dbReference type="InterPro" id="IPR036508">
    <property type="entry name" value="Chitin-bd_dom_sf"/>
</dbReference>
<protein>
    <submittedName>
        <fullName evidence="2">Chitin binding Peritrophin-A domain protein</fullName>
    </submittedName>
</protein>
<dbReference type="GO" id="GO:0008061">
    <property type="term" value="F:chitin binding"/>
    <property type="evidence" value="ECO:0007669"/>
    <property type="project" value="InterPro"/>
</dbReference>
<keyword evidence="3" id="KW-1185">Reference proteome</keyword>
<dbReference type="SMART" id="SM00494">
    <property type="entry name" value="ChtBD2"/>
    <property type="match status" value="2"/>
</dbReference>
<reference evidence="3" key="2">
    <citation type="journal article" date="2016" name="Sci. Rep.">
        <title>Dictyocaulus viviparus genome, variome and transcriptome elucidate lungworm biology and support future intervention.</title>
        <authorList>
            <person name="McNulty S.N."/>
            <person name="Strube C."/>
            <person name="Rosa B.A."/>
            <person name="Martin J.C."/>
            <person name="Tyagi R."/>
            <person name="Choi Y.J."/>
            <person name="Wang Q."/>
            <person name="Hallsworth Pepin K."/>
            <person name="Zhang X."/>
            <person name="Ozersky P."/>
            <person name="Wilson R.K."/>
            <person name="Sternberg P.W."/>
            <person name="Gasser R.B."/>
            <person name="Mitreva M."/>
        </authorList>
    </citation>
    <scope>NUCLEOTIDE SEQUENCE [LARGE SCALE GENOMIC DNA]</scope>
    <source>
        <strain evidence="3">HannoverDv2000</strain>
    </source>
</reference>
<name>A0A0D8XEW2_DICVI</name>
<dbReference type="STRING" id="29172.A0A0D8XEW2"/>
<dbReference type="SUPFAM" id="SSF57625">
    <property type="entry name" value="Invertebrate chitin-binding proteins"/>
    <property type="match status" value="1"/>
</dbReference>
<reference evidence="2 3" key="1">
    <citation type="submission" date="2013-11" db="EMBL/GenBank/DDBJ databases">
        <title>Draft genome of the bovine lungworm Dictyocaulus viviparus.</title>
        <authorList>
            <person name="Mitreva M."/>
        </authorList>
    </citation>
    <scope>NUCLEOTIDE SEQUENCE [LARGE SCALE GENOMIC DNA]</scope>
    <source>
        <strain evidence="2 3">HannoverDv2000</strain>
    </source>
</reference>
<dbReference type="EMBL" id="KN716695">
    <property type="protein sequence ID" value="KJH42209.1"/>
    <property type="molecule type" value="Genomic_DNA"/>
</dbReference>
<dbReference type="Proteomes" id="UP000053766">
    <property type="component" value="Unassembled WGS sequence"/>
</dbReference>
<dbReference type="GO" id="GO:0005576">
    <property type="term" value="C:extracellular region"/>
    <property type="evidence" value="ECO:0007669"/>
    <property type="project" value="InterPro"/>
</dbReference>
<evidence type="ECO:0000313" key="2">
    <source>
        <dbReference type="EMBL" id="KJH42209.1"/>
    </source>
</evidence>
<evidence type="ECO:0000313" key="3">
    <source>
        <dbReference type="Proteomes" id="UP000053766"/>
    </source>
</evidence>
<dbReference type="InterPro" id="IPR002557">
    <property type="entry name" value="Chitin-bd_dom"/>
</dbReference>
<sequence length="316" mass="36520">MKGECIPVQQIEECREYDMNVLKEETRQLVRAEYFCVKGAGIYRGISGKQFDVCSRQAVICQPNRRNAISVLCFAGESLTENLRCVDAPKWCPSELDVTAPIRQFLLQRACMAASRYRIPNSKTLNYYRRNQFQPKMACTTWYVMCNPQPITVRCEDGKIFDHRVGKCRTWRLSDQCVMSGTCSGREWQSVPLEKCGRQFIYCEGSVAMLDTCEEGMVFDGNCKRRETVERCGICEKGDRKPGNFCSEYYECTQSATSDLGWELRRCNDGESFNDQLHLCQKNYTCPTRTNCIDGISFHINCRDYMYCTGERYEVH</sequence>
<feature type="domain" description="Chitin-binding type-2" evidence="1">
    <location>
        <begin position="181"/>
        <end position="234"/>
    </location>
</feature>
<dbReference type="OrthoDB" id="5860878at2759"/>
<proteinExistence type="predicted"/>